<organism evidence="2 3">
    <name type="scientific">Penicillium chrysogenum</name>
    <name type="common">Penicillium notatum</name>
    <dbReference type="NCBI Taxonomy" id="5076"/>
    <lineage>
        <taxon>Eukaryota</taxon>
        <taxon>Fungi</taxon>
        <taxon>Dikarya</taxon>
        <taxon>Ascomycota</taxon>
        <taxon>Pezizomycotina</taxon>
        <taxon>Eurotiomycetes</taxon>
        <taxon>Eurotiomycetidae</taxon>
        <taxon>Eurotiales</taxon>
        <taxon>Aspergillaceae</taxon>
        <taxon>Penicillium</taxon>
        <taxon>Penicillium chrysogenum species complex</taxon>
    </lineage>
</organism>
<gene>
    <name evidence="2" type="ORF">N7505_011037</name>
</gene>
<feature type="region of interest" description="Disordered" evidence="1">
    <location>
        <begin position="1"/>
        <end position="26"/>
    </location>
</feature>
<sequence length="401" mass="45263">MSKRQQPSPSHRTAHSGDHESSFESVTKALHRGAIDSKPRQARGPYNKAVVLGLRWSNDDLDLAKPQDALLETFRIQCGFETASLLIPSTSSEEALDAISETIFELRQRYDMDREVTWDRSTLFVIHYIGHGVSETEWEFDICGTRRPDAVKIPWSSIHLGRKSDVLVLIDTSYSGEFRQPCHSLQKILQNKDHHEEYLFATGNESPDYNGPNYDVNNNFTTRLTNLLYTASPAPVTVVQLHEALCTQANDPNTKLRYTPQYVDCRKPSIIIQHIDNYIWTVENPTSKAQIPTGRALISVSIPRNTIPGQVREWQASLSTIDSTVTIEGVFNLQGYSLCLLSMPISLWDSFSHPGYQFVSYVDSHNLLASDPSEDGLLVATLPERPKDQAYNDYIMLSDTE</sequence>
<name>A0ABQ8W6R6_PENCH</name>
<accession>A0ABQ8W6R6</accession>
<evidence type="ECO:0000313" key="3">
    <source>
        <dbReference type="Proteomes" id="UP001220256"/>
    </source>
</evidence>
<dbReference type="Proteomes" id="UP001220256">
    <property type="component" value="Unassembled WGS sequence"/>
</dbReference>
<comment type="caution">
    <text evidence="2">The sequence shown here is derived from an EMBL/GenBank/DDBJ whole genome shotgun (WGS) entry which is preliminary data.</text>
</comment>
<reference evidence="2 3" key="1">
    <citation type="journal article" date="2023" name="IMA Fungus">
        <title>Comparative genomic study of the Penicillium genus elucidates a diverse pangenome and 15 lateral gene transfer events.</title>
        <authorList>
            <person name="Petersen C."/>
            <person name="Sorensen T."/>
            <person name="Nielsen M.R."/>
            <person name="Sondergaard T.E."/>
            <person name="Sorensen J.L."/>
            <person name="Fitzpatrick D.A."/>
            <person name="Frisvad J.C."/>
            <person name="Nielsen K.L."/>
        </authorList>
    </citation>
    <scope>NUCLEOTIDE SEQUENCE [LARGE SCALE GENOMIC DNA]</scope>
    <source>
        <strain evidence="2 3">IBT 3361</strain>
    </source>
</reference>
<evidence type="ECO:0000256" key="1">
    <source>
        <dbReference type="SAM" id="MobiDB-lite"/>
    </source>
</evidence>
<evidence type="ECO:0000313" key="2">
    <source>
        <dbReference type="EMBL" id="KAJ5255886.1"/>
    </source>
</evidence>
<protein>
    <recommendedName>
        <fullName evidence="4">Caspase domain-containing protein</fullName>
    </recommendedName>
</protein>
<dbReference type="EMBL" id="JAPVEB010000010">
    <property type="protein sequence ID" value="KAJ5255886.1"/>
    <property type="molecule type" value="Genomic_DNA"/>
</dbReference>
<keyword evidence="3" id="KW-1185">Reference proteome</keyword>
<feature type="compositionally biased region" description="Polar residues" evidence="1">
    <location>
        <begin position="1"/>
        <end position="11"/>
    </location>
</feature>
<evidence type="ECO:0008006" key="4">
    <source>
        <dbReference type="Google" id="ProtNLM"/>
    </source>
</evidence>
<proteinExistence type="predicted"/>